<proteinExistence type="predicted"/>
<comment type="caution">
    <text evidence="2">The sequence shown here is derived from an EMBL/GenBank/DDBJ whole genome shotgun (WGS) entry which is preliminary data.</text>
</comment>
<accession>A0A5B7CFR9</accession>
<keyword evidence="1" id="KW-0732">Signal</keyword>
<evidence type="ECO:0000256" key="1">
    <source>
        <dbReference type="SAM" id="SignalP"/>
    </source>
</evidence>
<dbReference type="AlphaFoldDB" id="A0A5B7CFR9"/>
<organism evidence="2 3">
    <name type="scientific">Portunus trituberculatus</name>
    <name type="common">Swimming crab</name>
    <name type="synonym">Neptunus trituberculatus</name>
    <dbReference type="NCBI Taxonomy" id="210409"/>
    <lineage>
        <taxon>Eukaryota</taxon>
        <taxon>Metazoa</taxon>
        <taxon>Ecdysozoa</taxon>
        <taxon>Arthropoda</taxon>
        <taxon>Crustacea</taxon>
        <taxon>Multicrustacea</taxon>
        <taxon>Malacostraca</taxon>
        <taxon>Eumalacostraca</taxon>
        <taxon>Eucarida</taxon>
        <taxon>Decapoda</taxon>
        <taxon>Pleocyemata</taxon>
        <taxon>Brachyura</taxon>
        <taxon>Eubrachyura</taxon>
        <taxon>Portunoidea</taxon>
        <taxon>Portunidae</taxon>
        <taxon>Portuninae</taxon>
        <taxon>Portunus</taxon>
    </lineage>
</organism>
<sequence>MAQWISLALLSALAVSALSLPQPDDGAYNIPRVGTGRRSQYYVLHSDGTFKPTTTTTATTTTTTTITTPFKID</sequence>
<protein>
    <submittedName>
        <fullName evidence="2">Uncharacterized protein</fullName>
    </submittedName>
</protein>
<dbReference type="Proteomes" id="UP000324222">
    <property type="component" value="Unassembled WGS sequence"/>
</dbReference>
<name>A0A5B7CFR9_PORTR</name>
<keyword evidence="3" id="KW-1185">Reference proteome</keyword>
<gene>
    <name evidence="2" type="ORF">E2C01_000158</name>
</gene>
<feature type="chain" id="PRO_5022792477" evidence="1">
    <location>
        <begin position="20"/>
        <end position="73"/>
    </location>
</feature>
<reference evidence="2 3" key="1">
    <citation type="submission" date="2019-05" db="EMBL/GenBank/DDBJ databases">
        <title>Another draft genome of Portunus trituberculatus and its Hox gene families provides insights of decapod evolution.</title>
        <authorList>
            <person name="Jeong J.-H."/>
            <person name="Song I."/>
            <person name="Kim S."/>
            <person name="Choi T."/>
            <person name="Kim D."/>
            <person name="Ryu S."/>
            <person name="Kim W."/>
        </authorList>
    </citation>
    <scope>NUCLEOTIDE SEQUENCE [LARGE SCALE GENOMIC DNA]</scope>
    <source>
        <tissue evidence="2">Muscle</tissue>
    </source>
</reference>
<dbReference type="EMBL" id="VSRR010000004">
    <property type="protein sequence ID" value="MPC07594.1"/>
    <property type="molecule type" value="Genomic_DNA"/>
</dbReference>
<evidence type="ECO:0000313" key="3">
    <source>
        <dbReference type="Proteomes" id="UP000324222"/>
    </source>
</evidence>
<feature type="signal peptide" evidence="1">
    <location>
        <begin position="1"/>
        <end position="19"/>
    </location>
</feature>
<evidence type="ECO:0000313" key="2">
    <source>
        <dbReference type="EMBL" id="MPC07594.1"/>
    </source>
</evidence>